<evidence type="ECO:0000256" key="11">
    <source>
        <dbReference type="ARBA" id="ARBA00023236"/>
    </source>
</evidence>
<reference evidence="17" key="1">
    <citation type="submission" date="2016-11" db="EMBL/GenBank/DDBJ databases">
        <authorList>
            <person name="Varghese N."/>
            <person name="Submissions S."/>
        </authorList>
    </citation>
    <scope>NUCLEOTIDE SEQUENCE [LARGE SCALE GENOMIC DNA]</scope>
    <source>
        <strain evidence="17">DSM 15807</strain>
    </source>
</reference>
<evidence type="ECO:0000256" key="3">
    <source>
        <dbReference type="ARBA" id="ARBA00022705"/>
    </source>
</evidence>
<evidence type="ECO:0000256" key="2">
    <source>
        <dbReference type="ARBA" id="ARBA00022491"/>
    </source>
</evidence>
<keyword evidence="7 12" id="KW-0805">Transcription regulation</keyword>
<dbReference type="PANTHER" id="PTHR33516">
    <property type="entry name" value="LEXA REPRESSOR"/>
    <property type="match status" value="1"/>
</dbReference>
<dbReference type="GO" id="GO:0006281">
    <property type="term" value="P:DNA repair"/>
    <property type="evidence" value="ECO:0007669"/>
    <property type="project" value="UniProtKB-UniRule"/>
</dbReference>
<dbReference type="NCBIfam" id="TIGR00498">
    <property type="entry name" value="lexA"/>
    <property type="match status" value="1"/>
</dbReference>
<keyword evidence="10 12" id="KW-0234">DNA repair</keyword>
<comment type="subunit">
    <text evidence="12">Homodimer.</text>
</comment>
<dbReference type="CDD" id="cd06529">
    <property type="entry name" value="S24_LexA-like"/>
    <property type="match status" value="1"/>
</dbReference>
<dbReference type="OrthoDB" id="9802364at2"/>
<dbReference type="Pfam" id="PF00717">
    <property type="entry name" value="Peptidase_S24"/>
    <property type="match status" value="1"/>
</dbReference>
<dbReference type="InterPro" id="IPR036388">
    <property type="entry name" value="WH-like_DNA-bd_sf"/>
</dbReference>
<gene>
    <name evidence="12" type="primary">lexA</name>
    <name evidence="16" type="ORF">SAMN02745199_0140</name>
</gene>
<dbReference type="GO" id="GO:0009432">
    <property type="term" value="P:SOS response"/>
    <property type="evidence" value="ECO:0007669"/>
    <property type="project" value="UniProtKB-UniRule"/>
</dbReference>
<dbReference type="GO" id="GO:0045892">
    <property type="term" value="P:negative regulation of DNA-templated transcription"/>
    <property type="evidence" value="ECO:0007669"/>
    <property type="project" value="UniProtKB-UniRule"/>
</dbReference>
<dbReference type="InterPro" id="IPR006197">
    <property type="entry name" value="Peptidase_S24_LexA"/>
</dbReference>
<feature type="active site" description="For autocatalytic cleavage activity" evidence="12">
    <location>
        <position position="158"/>
    </location>
</feature>
<dbReference type="InterPro" id="IPR050077">
    <property type="entry name" value="LexA_repressor"/>
</dbReference>
<dbReference type="GO" id="GO:0003677">
    <property type="term" value="F:DNA binding"/>
    <property type="evidence" value="ECO:0007669"/>
    <property type="project" value="UniProtKB-UniRule"/>
</dbReference>
<keyword evidence="2 12" id="KW-0678">Repressor</keyword>
<dbReference type="RefSeq" id="WP_073071028.1">
    <property type="nucleotide sequence ID" value="NZ_FQXN01000001.1"/>
</dbReference>
<evidence type="ECO:0000256" key="12">
    <source>
        <dbReference type="HAMAP-Rule" id="MF_00015"/>
    </source>
</evidence>
<comment type="caution">
    <text evidence="12">Lacks conserved residue(s) required for the propagation of feature annotation.</text>
</comment>
<evidence type="ECO:0000256" key="13">
    <source>
        <dbReference type="RuleBase" id="RU003991"/>
    </source>
</evidence>
<feature type="domain" description="LexA repressor DNA-binding" evidence="15">
    <location>
        <begin position="3"/>
        <end position="64"/>
    </location>
</feature>
<keyword evidence="6 12" id="KW-0068">Autocatalytic cleavage</keyword>
<keyword evidence="5 12" id="KW-0378">Hydrolase</keyword>
<dbReference type="AlphaFoldDB" id="A0A1M5QU08"/>
<keyword evidence="9 12" id="KW-0804">Transcription</keyword>
<feature type="active site" description="For autocatalytic cleavage activity" evidence="12">
    <location>
        <position position="121"/>
    </location>
</feature>
<evidence type="ECO:0000256" key="8">
    <source>
        <dbReference type="ARBA" id="ARBA00023125"/>
    </source>
</evidence>
<dbReference type="GO" id="GO:0004252">
    <property type="term" value="F:serine-type endopeptidase activity"/>
    <property type="evidence" value="ECO:0007669"/>
    <property type="project" value="UniProtKB-UniRule"/>
</dbReference>
<evidence type="ECO:0000259" key="14">
    <source>
        <dbReference type="Pfam" id="PF00717"/>
    </source>
</evidence>
<dbReference type="InterPro" id="IPR036286">
    <property type="entry name" value="LexA/Signal_pep-like_sf"/>
</dbReference>
<feature type="site" description="Cleavage; by autolysis" evidence="12">
    <location>
        <begin position="85"/>
        <end position="86"/>
    </location>
</feature>
<dbReference type="PANTHER" id="PTHR33516:SF2">
    <property type="entry name" value="LEXA REPRESSOR-RELATED"/>
    <property type="match status" value="1"/>
</dbReference>
<dbReference type="InterPro" id="IPR006200">
    <property type="entry name" value="LexA"/>
</dbReference>
<comment type="catalytic activity">
    <reaction evidence="12">
        <text>Hydrolysis of Ala-|-Gly bond in repressor LexA.</text>
        <dbReference type="EC" id="3.4.21.88"/>
    </reaction>
</comment>
<dbReference type="SUPFAM" id="SSF51306">
    <property type="entry name" value="LexA/Signal peptidase"/>
    <property type="match status" value="1"/>
</dbReference>
<dbReference type="HAMAP" id="MF_00015">
    <property type="entry name" value="LexA"/>
    <property type="match status" value="1"/>
</dbReference>
<evidence type="ECO:0000256" key="7">
    <source>
        <dbReference type="ARBA" id="ARBA00023015"/>
    </source>
</evidence>
<proteinExistence type="inferred from homology"/>
<keyword evidence="17" id="KW-1185">Reference proteome</keyword>
<dbReference type="Pfam" id="PF01726">
    <property type="entry name" value="LexA_DNA_bind"/>
    <property type="match status" value="1"/>
</dbReference>
<accession>A0A1M5QU08</accession>
<evidence type="ECO:0000256" key="10">
    <source>
        <dbReference type="ARBA" id="ARBA00023204"/>
    </source>
</evidence>
<feature type="domain" description="Peptidase S24/S26A/S26B/S26C" evidence="14">
    <location>
        <begin position="78"/>
        <end position="193"/>
    </location>
</feature>
<evidence type="ECO:0000256" key="1">
    <source>
        <dbReference type="ARBA" id="ARBA00007484"/>
    </source>
</evidence>
<evidence type="ECO:0000256" key="5">
    <source>
        <dbReference type="ARBA" id="ARBA00022801"/>
    </source>
</evidence>
<dbReference type="GO" id="GO:0006260">
    <property type="term" value="P:DNA replication"/>
    <property type="evidence" value="ECO:0007669"/>
    <property type="project" value="UniProtKB-UniRule"/>
</dbReference>
<dbReference type="EC" id="3.4.21.88" evidence="12"/>
<evidence type="ECO:0000256" key="9">
    <source>
        <dbReference type="ARBA" id="ARBA00023163"/>
    </source>
</evidence>
<dbReference type="EMBL" id="FQXN01000001">
    <property type="protein sequence ID" value="SHH17448.1"/>
    <property type="molecule type" value="Genomic_DNA"/>
</dbReference>
<dbReference type="Gene3D" id="2.10.109.10">
    <property type="entry name" value="Umud Fragment, subunit A"/>
    <property type="match status" value="1"/>
</dbReference>
<keyword evidence="11 12" id="KW-0742">SOS response</keyword>
<protein>
    <recommendedName>
        <fullName evidence="12">LexA repressor</fullName>
        <ecNumber evidence="12">3.4.21.88</ecNumber>
    </recommendedName>
</protein>
<keyword evidence="3 12" id="KW-0235">DNA replication</keyword>
<dbReference type="SUPFAM" id="SSF46785">
    <property type="entry name" value="Winged helix' DNA-binding domain"/>
    <property type="match status" value="1"/>
</dbReference>
<dbReference type="InterPro" id="IPR015927">
    <property type="entry name" value="Peptidase_S24_S26A/B/C"/>
</dbReference>
<comment type="similarity">
    <text evidence="1 12 13">Belongs to the peptidase S24 family.</text>
</comment>
<sequence length="200" mass="22746">MNQKLTRKQQRVLDFITSFIQQNGYSPSIRDIAKHFKLTPRGAHIHVIALEKKGYIKKNSNKSRSISLVKRPESISVPVKGKISAGQGIEMFEIIDEEIEIPVRMLKGFGDYFALKVEGDSMIDAHILDGDFVILRRQYKVSNGQIAAVVYKDKITLKRFYLKDNKVVLKPENSNMEPIICSANEVRVIGKIIGVIRIFD</sequence>
<dbReference type="InterPro" id="IPR039418">
    <property type="entry name" value="LexA-like"/>
</dbReference>
<dbReference type="Proteomes" id="UP000242592">
    <property type="component" value="Unassembled WGS sequence"/>
</dbReference>
<evidence type="ECO:0000259" key="15">
    <source>
        <dbReference type="Pfam" id="PF01726"/>
    </source>
</evidence>
<dbReference type="PRINTS" id="PR00726">
    <property type="entry name" value="LEXASERPTASE"/>
</dbReference>
<evidence type="ECO:0000256" key="6">
    <source>
        <dbReference type="ARBA" id="ARBA00022813"/>
    </source>
</evidence>
<dbReference type="InterPro" id="IPR006199">
    <property type="entry name" value="LexA_DNA-bd_dom"/>
</dbReference>
<dbReference type="STRING" id="1123380.SAMN02745199_0140"/>
<dbReference type="Gene3D" id="1.10.10.10">
    <property type="entry name" value="Winged helix-like DNA-binding domain superfamily/Winged helix DNA-binding domain"/>
    <property type="match status" value="1"/>
</dbReference>
<dbReference type="InterPro" id="IPR036390">
    <property type="entry name" value="WH_DNA-bd_sf"/>
</dbReference>
<keyword evidence="8 12" id="KW-0238">DNA-binding</keyword>
<evidence type="ECO:0000256" key="4">
    <source>
        <dbReference type="ARBA" id="ARBA00022763"/>
    </source>
</evidence>
<name>A0A1M5QU08_9BACT</name>
<evidence type="ECO:0000313" key="16">
    <source>
        <dbReference type="EMBL" id="SHH17448.1"/>
    </source>
</evidence>
<comment type="function">
    <text evidence="12">Represses a number of genes involved in the response to DNA damage (SOS response), including recA and lexA. In the presence of single-stranded DNA, RecA interacts with LexA causing an autocatalytic cleavage which disrupts the DNA-binding part of LexA, leading to derepression of the SOS regulon and eventually DNA repair.</text>
</comment>
<organism evidence="16 17">
    <name type="scientific">Thermosipho atlanticus DSM 15807</name>
    <dbReference type="NCBI Taxonomy" id="1123380"/>
    <lineage>
        <taxon>Bacteria</taxon>
        <taxon>Thermotogati</taxon>
        <taxon>Thermotogota</taxon>
        <taxon>Thermotogae</taxon>
        <taxon>Thermotogales</taxon>
        <taxon>Fervidobacteriaceae</taxon>
        <taxon>Thermosipho</taxon>
    </lineage>
</organism>
<evidence type="ECO:0000313" key="17">
    <source>
        <dbReference type="Proteomes" id="UP000242592"/>
    </source>
</evidence>
<dbReference type="GO" id="GO:0006508">
    <property type="term" value="P:proteolysis"/>
    <property type="evidence" value="ECO:0007669"/>
    <property type="project" value="InterPro"/>
</dbReference>
<keyword evidence="4 12" id="KW-0227">DNA damage</keyword>